<comment type="caution">
    <text evidence="14">The sequence shown here is derived from an EMBL/GenBank/DDBJ whole genome shotgun (WGS) entry which is preliminary data.</text>
</comment>
<dbReference type="GO" id="GO:0005829">
    <property type="term" value="C:cytosol"/>
    <property type="evidence" value="ECO:0007669"/>
    <property type="project" value="TreeGrafter"/>
</dbReference>
<comment type="cofactor">
    <cofactor evidence="2">
        <name>Mn(2+)</name>
        <dbReference type="ChEBI" id="CHEBI:29035"/>
    </cofactor>
</comment>
<dbReference type="AlphaFoldDB" id="A0A0W0XMH3"/>
<feature type="domain" description="Aminopeptidase P N-terminal" evidence="13">
    <location>
        <begin position="2"/>
        <end position="135"/>
    </location>
</feature>
<reference evidence="14 15" key="1">
    <citation type="submission" date="2015-11" db="EMBL/GenBank/DDBJ databases">
        <title>Genomic analysis of 38 Legionella species identifies large and diverse effector repertoires.</title>
        <authorList>
            <person name="Burstein D."/>
            <person name="Amaro F."/>
            <person name="Zusman T."/>
            <person name="Lifshitz Z."/>
            <person name="Cohen O."/>
            <person name="Gilbert J.A."/>
            <person name="Pupko T."/>
            <person name="Shuman H.A."/>
            <person name="Segal G."/>
        </authorList>
    </citation>
    <scope>NUCLEOTIDE SEQUENCE [LARGE SCALE GENOMIC DNA]</scope>
    <source>
        <strain evidence="14 15">WA-270A-C2</strain>
    </source>
</reference>
<evidence type="ECO:0000256" key="12">
    <source>
        <dbReference type="ARBA" id="ARBA00081411"/>
    </source>
</evidence>
<evidence type="ECO:0000256" key="2">
    <source>
        <dbReference type="ARBA" id="ARBA00001936"/>
    </source>
</evidence>
<name>A0A0W0XMH3_9GAMM</name>
<dbReference type="CDD" id="cd01087">
    <property type="entry name" value="Prolidase"/>
    <property type="match status" value="1"/>
</dbReference>
<keyword evidence="8" id="KW-0482">Metalloprotease</keyword>
<dbReference type="OrthoDB" id="9806388at2"/>
<evidence type="ECO:0000256" key="7">
    <source>
        <dbReference type="ARBA" id="ARBA00022801"/>
    </source>
</evidence>
<accession>A0A0W0XMH3</accession>
<dbReference type="InterPro" id="IPR036005">
    <property type="entry name" value="Creatinase/aminopeptidase-like"/>
</dbReference>
<evidence type="ECO:0000256" key="3">
    <source>
        <dbReference type="ARBA" id="ARBA00008766"/>
    </source>
</evidence>
<dbReference type="InterPro" id="IPR029149">
    <property type="entry name" value="Creatin/AminoP/Spt16_N"/>
</dbReference>
<dbReference type="Gene3D" id="3.40.350.10">
    <property type="entry name" value="Creatinase/prolidase N-terminal domain"/>
    <property type="match status" value="1"/>
</dbReference>
<comment type="similarity">
    <text evidence="3">Belongs to the peptidase M24B family.</text>
</comment>
<keyword evidence="5" id="KW-0645">Protease</keyword>
<dbReference type="PANTHER" id="PTHR43226:SF4">
    <property type="entry name" value="XAA-PRO AMINOPEPTIDASE 3"/>
    <property type="match status" value="1"/>
</dbReference>
<evidence type="ECO:0000256" key="11">
    <source>
        <dbReference type="ARBA" id="ARBA00075356"/>
    </source>
</evidence>
<dbReference type="SUPFAM" id="SSF55920">
    <property type="entry name" value="Creatinase/aminopeptidase"/>
    <property type="match status" value="1"/>
</dbReference>
<dbReference type="InterPro" id="IPR007865">
    <property type="entry name" value="Aminopep_P_N"/>
</dbReference>
<dbReference type="PATRIC" id="fig|458.5.peg.2834"/>
<comment type="catalytic activity">
    <reaction evidence="1">
        <text>Release of any N-terminal amino acid, including proline, that is linked to proline, even from a dipeptide or tripeptide.</text>
        <dbReference type="EC" id="3.4.11.9"/>
    </reaction>
</comment>
<keyword evidence="7" id="KW-0378">Hydrolase</keyword>
<dbReference type="GO" id="GO:0070006">
    <property type="term" value="F:metalloaminopeptidase activity"/>
    <property type="evidence" value="ECO:0007669"/>
    <property type="project" value="InterPro"/>
</dbReference>
<evidence type="ECO:0000259" key="13">
    <source>
        <dbReference type="SMART" id="SM01011"/>
    </source>
</evidence>
<evidence type="ECO:0000256" key="10">
    <source>
        <dbReference type="ARBA" id="ARBA00069363"/>
    </source>
</evidence>
<keyword evidence="14" id="KW-0031">Aminopeptidase</keyword>
<dbReference type="Gene3D" id="3.90.230.10">
    <property type="entry name" value="Creatinase/methionine aminopeptidase superfamily"/>
    <property type="match status" value="1"/>
</dbReference>
<dbReference type="PANTHER" id="PTHR43226">
    <property type="entry name" value="XAA-PRO AMINOPEPTIDASE 3"/>
    <property type="match status" value="1"/>
</dbReference>
<protein>
    <recommendedName>
        <fullName evidence="10">Xaa-Pro aminopeptidase</fullName>
        <ecNumber evidence="4">3.4.11.9</ecNumber>
    </recommendedName>
    <alternativeName>
        <fullName evidence="11">Aminopeptidase P II</fullName>
    </alternativeName>
    <alternativeName>
        <fullName evidence="12">X-Pro aminopeptidase</fullName>
    </alternativeName>
</protein>
<dbReference type="RefSeq" id="WP_058532669.1">
    <property type="nucleotide sequence ID" value="NZ_CAAAIN010000004.1"/>
</dbReference>
<dbReference type="STRING" id="458.Lrub_2718"/>
<evidence type="ECO:0000256" key="4">
    <source>
        <dbReference type="ARBA" id="ARBA00012574"/>
    </source>
</evidence>
<dbReference type="GO" id="GO:0006508">
    <property type="term" value="P:proteolysis"/>
    <property type="evidence" value="ECO:0007669"/>
    <property type="project" value="UniProtKB-KW"/>
</dbReference>
<dbReference type="Pfam" id="PF05195">
    <property type="entry name" value="AMP_N"/>
    <property type="match status" value="1"/>
</dbReference>
<evidence type="ECO:0000313" key="15">
    <source>
        <dbReference type="Proteomes" id="UP000054608"/>
    </source>
</evidence>
<gene>
    <name evidence="14" type="ORF">Lrub_2718</name>
</gene>
<dbReference type="EC" id="3.4.11.9" evidence="4"/>
<keyword evidence="15" id="KW-1185">Reference proteome</keyword>
<sequence>MITQQEYRTRRQQLAQSLPFGAVAIVPAADEVLRNGDAHYRFRQASDFYYLTGFNEPEAVLVIIAGQEGDSYLFNRPRNPAQEQWTGKRLGQEDACSHLGMKEAFAMESLGTHLPQLLADKTAIYYALGKHPAYEEKIIHVLNELKGQIRRGVKAPAALCDLDPLLSEMRLFKSEVELNLMRRAAGISVNAHVRAMQACREAEYEYQLEAELMHEFISQGCRGPAYDPIVGSGANACVLHYTDNNQRLRDGDLVLIDAGGEYENYAADITRTFPVNGQFSEEQRAIYQLVLEAQRAGIACIKPGLPWNAVQKTMVRILTQGLCDLGLLRGDVDSLVTTEAYKPFYMHNSGHWLGLDVHDSGSYKLDNDWRPLQAGMVLTVEPGLYIRAGMPGVDERWWNIGVRIEDDILVTADGYENLTAALPVEIDEIEALMRG</sequence>
<evidence type="ECO:0000313" key="14">
    <source>
        <dbReference type="EMBL" id="KTD45921.1"/>
    </source>
</evidence>
<keyword evidence="9" id="KW-0464">Manganese</keyword>
<evidence type="ECO:0000256" key="1">
    <source>
        <dbReference type="ARBA" id="ARBA00001424"/>
    </source>
</evidence>
<dbReference type="Proteomes" id="UP000054608">
    <property type="component" value="Unassembled WGS sequence"/>
</dbReference>
<dbReference type="InterPro" id="IPR000994">
    <property type="entry name" value="Pept_M24"/>
</dbReference>
<dbReference type="SMART" id="SM01011">
    <property type="entry name" value="AMP_N"/>
    <property type="match status" value="1"/>
</dbReference>
<evidence type="ECO:0000256" key="5">
    <source>
        <dbReference type="ARBA" id="ARBA00022670"/>
    </source>
</evidence>
<proteinExistence type="inferred from homology"/>
<dbReference type="FunFam" id="3.90.230.10:FF:000002">
    <property type="entry name" value="Xaa-Pro aminopeptidase 3"/>
    <property type="match status" value="1"/>
</dbReference>
<dbReference type="EMBL" id="LNYT01000022">
    <property type="protein sequence ID" value="KTD45921.1"/>
    <property type="molecule type" value="Genomic_DNA"/>
</dbReference>
<evidence type="ECO:0000256" key="9">
    <source>
        <dbReference type="ARBA" id="ARBA00023211"/>
    </source>
</evidence>
<dbReference type="NCBIfam" id="NF008131">
    <property type="entry name" value="PRK10879.1"/>
    <property type="match status" value="1"/>
</dbReference>
<dbReference type="SUPFAM" id="SSF53092">
    <property type="entry name" value="Creatinase/prolidase N-terminal domain"/>
    <property type="match status" value="1"/>
</dbReference>
<dbReference type="GO" id="GO:0030145">
    <property type="term" value="F:manganese ion binding"/>
    <property type="evidence" value="ECO:0007669"/>
    <property type="project" value="InterPro"/>
</dbReference>
<evidence type="ECO:0000256" key="8">
    <source>
        <dbReference type="ARBA" id="ARBA00023049"/>
    </source>
</evidence>
<organism evidence="14 15">
    <name type="scientific">Legionella rubrilucens</name>
    <dbReference type="NCBI Taxonomy" id="458"/>
    <lineage>
        <taxon>Bacteria</taxon>
        <taxon>Pseudomonadati</taxon>
        <taxon>Pseudomonadota</taxon>
        <taxon>Gammaproteobacteria</taxon>
        <taxon>Legionellales</taxon>
        <taxon>Legionellaceae</taxon>
        <taxon>Legionella</taxon>
    </lineage>
</organism>
<dbReference type="InterPro" id="IPR052433">
    <property type="entry name" value="X-Pro_dipept-like"/>
</dbReference>
<dbReference type="Pfam" id="PF00557">
    <property type="entry name" value="Peptidase_M24"/>
    <property type="match status" value="1"/>
</dbReference>
<evidence type="ECO:0000256" key="6">
    <source>
        <dbReference type="ARBA" id="ARBA00022723"/>
    </source>
</evidence>
<keyword evidence="6" id="KW-0479">Metal-binding</keyword>